<dbReference type="SMART" id="SM00014">
    <property type="entry name" value="acidPPc"/>
    <property type="match status" value="1"/>
</dbReference>
<dbReference type="PANTHER" id="PTHR14969:SF62">
    <property type="entry name" value="DECAPRENYLPHOSPHORYL-5-PHOSPHORIBOSE PHOSPHATASE RV3807C-RELATED"/>
    <property type="match status" value="1"/>
</dbReference>
<dbReference type="Pfam" id="PF01569">
    <property type="entry name" value="PAP2"/>
    <property type="match status" value="1"/>
</dbReference>
<dbReference type="AlphaFoldDB" id="A0A645EKB1"/>
<evidence type="ECO:0000256" key="6">
    <source>
        <dbReference type="ARBA" id="ARBA00023136"/>
    </source>
</evidence>
<evidence type="ECO:0000313" key="8">
    <source>
        <dbReference type="EMBL" id="MPN01750.1"/>
    </source>
</evidence>
<proteinExistence type="predicted"/>
<name>A0A645EKB1_9ZZZZ</name>
<accession>A0A645EKB1</accession>
<dbReference type="GO" id="GO:0005886">
    <property type="term" value="C:plasma membrane"/>
    <property type="evidence" value="ECO:0007669"/>
    <property type="project" value="UniProtKB-SubCell"/>
</dbReference>
<dbReference type="SUPFAM" id="SSF48317">
    <property type="entry name" value="Acid phosphatase/Vanadium-dependent haloperoxidase"/>
    <property type="match status" value="1"/>
</dbReference>
<evidence type="ECO:0000256" key="5">
    <source>
        <dbReference type="ARBA" id="ARBA00022989"/>
    </source>
</evidence>
<keyword evidence="3" id="KW-0812">Transmembrane</keyword>
<sequence length="209" mass="23230">MRKFTIFILLISNFFALTSGLSAQNADIELLKKINRTAPGLRPVSAFITETANPISLAIPIGMGAYSLINKDKDLFKDAFYVAFSSGVNLGMTELLKRTIRRERPATTYPGELYVYEIRTDYAMPSGHTSGAFATATALSLKYPEWYVIVPAYVWASSVGLSRMHLGLHYPTDVLAGAALGAGSAFITYKINEWLWDNYDIKGWRIVKK</sequence>
<evidence type="ECO:0000256" key="3">
    <source>
        <dbReference type="ARBA" id="ARBA00022692"/>
    </source>
</evidence>
<organism evidence="8">
    <name type="scientific">bioreactor metagenome</name>
    <dbReference type="NCBI Taxonomy" id="1076179"/>
    <lineage>
        <taxon>unclassified sequences</taxon>
        <taxon>metagenomes</taxon>
        <taxon>ecological metagenomes</taxon>
    </lineage>
</organism>
<protein>
    <recommendedName>
        <fullName evidence="7">Phosphatidic acid phosphatase type 2/haloperoxidase domain-containing protein</fullName>
    </recommendedName>
</protein>
<dbReference type="InterPro" id="IPR000326">
    <property type="entry name" value="PAP2/HPO"/>
</dbReference>
<evidence type="ECO:0000259" key="7">
    <source>
        <dbReference type="SMART" id="SM00014"/>
    </source>
</evidence>
<dbReference type="InterPro" id="IPR036938">
    <property type="entry name" value="PAP2/HPO_sf"/>
</dbReference>
<keyword evidence="5" id="KW-1133">Transmembrane helix</keyword>
<evidence type="ECO:0000256" key="2">
    <source>
        <dbReference type="ARBA" id="ARBA00022475"/>
    </source>
</evidence>
<keyword evidence="2" id="KW-1003">Cell membrane</keyword>
<gene>
    <name evidence="8" type="ORF">SDC9_148962</name>
</gene>
<comment type="subcellular location">
    <subcellularLocation>
        <location evidence="1">Cell membrane</location>
        <topology evidence="1">Multi-pass membrane protein</topology>
    </subcellularLocation>
</comment>
<dbReference type="EMBL" id="VSSQ01047742">
    <property type="protein sequence ID" value="MPN01750.1"/>
    <property type="molecule type" value="Genomic_DNA"/>
</dbReference>
<evidence type="ECO:0000256" key="1">
    <source>
        <dbReference type="ARBA" id="ARBA00004651"/>
    </source>
</evidence>
<evidence type="ECO:0000256" key="4">
    <source>
        <dbReference type="ARBA" id="ARBA00022801"/>
    </source>
</evidence>
<keyword evidence="4" id="KW-0378">Hydrolase</keyword>
<feature type="domain" description="Phosphatidic acid phosphatase type 2/haloperoxidase" evidence="7">
    <location>
        <begin position="79"/>
        <end position="189"/>
    </location>
</feature>
<reference evidence="8" key="1">
    <citation type="submission" date="2019-08" db="EMBL/GenBank/DDBJ databases">
        <authorList>
            <person name="Kucharzyk K."/>
            <person name="Murdoch R.W."/>
            <person name="Higgins S."/>
            <person name="Loffler F."/>
        </authorList>
    </citation>
    <scope>NUCLEOTIDE SEQUENCE</scope>
</reference>
<dbReference type="GO" id="GO:0016787">
    <property type="term" value="F:hydrolase activity"/>
    <property type="evidence" value="ECO:0007669"/>
    <property type="project" value="UniProtKB-KW"/>
</dbReference>
<keyword evidence="6" id="KW-0472">Membrane</keyword>
<comment type="caution">
    <text evidence="8">The sequence shown here is derived from an EMBL/GenBank/DDBJ whole genome shotgun (WGS) entry which is preliminary data.</text>
</comment>
<dbReference type="PANTHER" id="PTHR14969">
    <property type="entry name" value="SPHINGOSINE-1-PHOSPHATE PHOSPHOHYDROLASE"/>
    <property type="match status" value="1"/>
</dbReference>
<dbReference type="Gene3D" id="1.20.144.10">
    <property type="entry name" value="Phosphatidic acid phosphatase type 2/haloperoxidase"/>
    <property type="match status" value="1"/>
</dbReference>